<gene>
    <name evidence="8" type="ORF">CAPTEDRAFT_94946</name>
</gene>
<evidence type="ECO:0000256" key="6">
    <source>
        <dbReference type="ARBA" id="ARBA00023288"/>
    </source>
</evidence>
<dbReference type="AlphaFoldDB" id="R7TVI2"/>
<dbReference type="GO" id="GO:0005509">
    <property type="term" value="F:calcium ion binding"/>
    <property type="evidence" value="ECO:0007669"/>
    <property type="project" value="InterPro"/>
</dbReference>
<evidence type="ECO:0000313" key="10">
    <source>
        <dbReference type="Proteomes" id="UP000014760"/>
    </source>
</evidence>
<dbReference type="InterPro" id="IPR002048">
    <property type="entry name" value="EF_hand_dom"/>
</dbReference>
<dbReference type="OrthoDB" id="191686at2759"/>
<reference evidence="9" key="3">
    <citation type="submission" date="2015-06" db="UniProtKB">
        <authorList>
            <consortium name="EnsemblMetazoa"/>
        </authorList>
    </citation>
    <scope>IDENTIFICATION</scope>
</reference>
<dbReference type="EMBL" id="KB308442">
    <property type="protein sequence ID" value="ELT97883.1"/>
    <property type="molecule type" value="Genomic_DNA"/>
</dbReference>
<dbReference type="PANTHER" id="PTHR23055:SF178">
    <property type="entry name" value="NEUROCALCIN HOMOLOG"/>
    <property type="match status" value="1"/>
</dbReference>
<evidence type="ECO:0000313" key="8">
    <source>
        <dbReference type="EMBL" id="ELT97883.1"/>
    </source>
</evidence>
<evidence type="ECO:0000313" key="9">
    <source>
        <dbReference type="EnsemblMetazoa" id="CapteP94946"/>
    </source>
</evidence>
<dbReference type="HOGENOM" id="CLU_072366_1_0_1"/>
<reference evidence="8 10" key="2">
    <citation type="journal article" date="2013" name="Nature">
        <title>Insights into bilaterian evolution from three spiralian genomes.</title>
        <authorList>
            <person name="Simakov O."/>
            <person name="Marletaz F."/>
            <person name="Cho S.J."/>
            <person name="Edsinger-Gonzales E."/>
            <person name="Havlak P."/>
            <person name="Hellsten U."/>
            <person name="Kuo D.H."/>
            <person name="Larsson T."/>
            <person name="Lv J."/>
            <person name="Arendt D."/>
            <person name="Savage R."/>
            <person name="Osoegawa K."/>
            <person name="de Jong P."/>
            <person name="Grimwood J."/>
            <person name="Chapman J.A."/>
            <person name="Shapiro H."/>
            <person name="Aerts A."/>
            <person name="Otillar R.P."/>
            <person name="Terry A.Y."/>
            <person name="Boore J.L."/>
            <person name="Grigoriev I.V."/>
            <person name="Lindberg D.R."/>
            <person name="Seaver E.C."/>
            <person name="Weisblat D.A."/>
            <person name="Putnam N.H."/>
            <person name="Rokhsar D.S."/>
        </authorList>
    </citation>
    <scope>NUCLEOTIDE SEQUENCE</scope>
    <source>
        <strain evidence="8 10">I ESC-2004</strain>
    </source>
</reference>
<accession>R7TVI2</accession>
<dbReference type="CDD" id="cd00051">
    <property type="entry name" value="EFh"/>
    <property type="match status" value="2"/>
</dbReference>
<dbReference type="EnsemblMetazoa" id="CapteT94946">
    <property type="protein sequence ID" value="CapteP94946"/>
    <property type="gene ID" value="CapteG94946"/>
</dbReference>
<keyword evidence="2" id="KW-0519">Myristate</keyword>
<comment type="similarity">
    <text evidence="1">Belongs to the recoverin family.</text>
</comment>
<dbReference type="EMBL" id="AMQN01010703">
    <property type="status" value="NOT_ANNOTATED_CDS"/>
    <property type="molecule type" value="Genomic_DNA"/>
</dbReference>
<keyword evidence="4" id="KW-0677">Repeat</keyword>
<dbReference type="SUPFAM" id="SSF47473">
    <property type="entry name" value="EF-hand"/>
    <property type="match status" value="1"/>
</dbReference>
<proteinExistence type="inferred from homology"/>
<feature type="domain" description="EF-hand" evidence="7">
    <location>
        <begin position="142"/>
        <end position="177"/>
    </location>
</feature>
<dbReference type="OMA" id="KKQCPTG"/>
<dbReference type="FunFam" id="1.10.238.10:FF:000009">
    <property type="entry name" value="Visinin-like protein 1"/>
    <property type="match status" value="1"/>
</dbReference>
<organism evidence="8">
    <name type="scientific">Capitella teleta</name>
    <name type="common">Polychaete worm</name>
    <dbReference type="NCBI Taxonomy" id="283909"/>
    <lineage>
        <taxon>Eukaryota</taxon>
        <taxon>Metazoa</taxon>
        <taxon>Spiralia</taxon>
        <taxon>Lophotrochozoa</taxon>
        <taxon>Annelida</taxon>
        <taxon>Polychaeta</taxon>
        <taxon>Sedentaria</taxon>
        <taxon>Scolecida</taxon>
        <taxon>Capitellidae</taxon>
        <taxon>Capitella</taxon>
    </lineage>
</organism>
<reference evidence="10" key="1">
    <citation type="submission" date="2012-12" db="EMBL/GenBank/DDBJ databases">
        <authorList>
            <person name="Hellsten U."/>
            <person name="Grimwood J."/>
            <person name="Chapman J.A."/>
            <person name="Shapiro H."/>
            <person name="Aerts A."/>
            <person name="Otillar R.P."/>
            <person name="Terry A.Y."/>
            <person name="Boore J.L."/>
            <person name="Simakov O."/>
            <person name="Marletaz F."/>
            <person name="Cho S.-J."/>
            <person name="Edsinger-Gonzales E."/>
            <person name="Havlak P."/>
            <person name="Kuo D.-H."/>
            <person name="Larsson T."/>
            <person name="Lv J."/>
            <person name="Arendt D."/>
            <person name="Savage R."/>
            <person name="Osoegawa K."/>
            <person name="de Jong P."/>
            <person name="Lindberg D.R."/>
            <person name="Seaver E.C."/>
            <person name="Weisblat D.A."/>
            <person name="Putnam N.H."/>
            <person name="Grigoriev I.V."/>
            <person name="Rokhsar D.S."/>
        </authorList>
    </citation>
    <scope>NUCLEOTIDE SEQUENCE</scope>
    <source>
        <strain evidence="10">I ESC-2004</strain>
    </source>
</reference>
<evidence type="ECO:0000256" key="3">
    <source>
        <dbReference type="ARBA" id="ARBA00022723"/>
    </source>
</evidence>
<keyword evidence="6" id="KW-0449">Lipoprotein</keyword>
<dbReference type="Proteomes" id="UP000014760">
    <property type="component" value="Unassembled WGS sequence"/>
</dbReference>
<name>R7TVI2_CAPTE</name>
<evidence type="ECO:0000259" key="7">
    <source>
        <dbReference type="PROSITE" id="PS50222"/>
    </source>
</evidence>
<evidence type="ECO:0000256" key="1">
    <source>
        <dbReference type="ARBA" id="ARBA00006049"/>
    </source>
</evidence>
<evidence type="ECO:0000256" key="2">
    <source>
        <dbReference type="ARBA" id="ARBA00022707"/>
    </source>
</evidence>
<evidence type="ECO:0000256" key="5">
    <source>
        <dbReference type="ARBA" id="ARBA00022837"/>
    </source>
</evidence>
<dbReference type="InterPro" id="IPR018247">
    <property type="entry name" value="EF_Hand_1_Ca_BS"/>
</dbReference>
<evidence type="ECO:0000256" key="4">
    <source>
        <dbReference type="ARBA" id="ARBA00022737"/>
    </source>
</evidence>
<dbReference type="STRING" id="283909.R7TVI2"/>
<dbReference type="SMART" id="SM00054">
    <property type="entry name" value="EFh"/>
    <property type="match status" value="3"/>
</dbReference>
<dbReference type="Pfam" id="PF13499">
    <property type="entry name" value="EF-hand_7"/>
    <property type="match status" value="1"/>
</dbReference>
<keyword evidence="3" id="KW-0479">Metal-binding</keyword>
<protein>
    <recommendedName>
        <fullName evidence="7">EF-hand domain-containing protein</fullName>
    </recommendedName>
</protein>
<keyword evidence="5" id="KW-0106">Calcium</keyword>
<dbReference type="InterPro" id="IPR011992">
    <property type="entry name" value="EF-hand-dom_pair"/>
</dbReference>
<dbReference type="PRINTS" id="PR00450">
    <property type="entry name" value="RECOVERIN"/>
</dbReference>
<dbReference type="Gene3D" id="1.10.238.10">
    <property type="entry name" value="EF-hand"/>
    <property type="match status" value="1"/>
</dbReference>
<dbReference type="InterPro" id="IPR028846">
    <property type="entry name" value="Recoverin"/>
</dbReference>
<sequence>MGNSSSGKRKNLRPEVMSDLLEATRFSEQDICQWHQTFKKDFPSGQLNIEQFKDIYVQHFPNGDASSFAEHVFRTFDKNKDQYLDFREFLTAISITAHGDPVERLRWAFRMYDIDGNGFVSKEECEEIISAMNRGLGGTAAQSSLWAKEIFLRVDLDHDGRISEEEFVKAARNEASVLTSMEQPGSRLEN</sequence>
<keyword evidence="10" id="KW-1185">Reference proteome</keyword>
<dbReference type="PANTHER" id="PTHR23055">
    <property type="entry name" value="CALCIUM BINDING PROTEINS"/>
    <property type="match status" value="1"/>
</dbReference>
<feature type="domain" description="EF-hand" evidence="7">
    <location>
        <begin position="64"/>
        <end position="99"/>
    </location>
</feature>
<dbReference type="PROSITE" id="PS50222">
    <property type="entry name" value="EF_HAND_2"/>
    <property type="match status" value="3"/>
</dbReference>
<dbReference type="PROSITE" id="PS00018">
    <property type="entry name" value="EF_HAND_1"/>
    <property type="match status" value="2"/>
</dbReference>
<feature type="domain" description="EF-hand" evidence="7">
    <location>
        <begin position="100"/>
        <end position="135"/>
    </location>
</feature>